<dbReference type="EMBL" id="AP026978">
    <property type="protein sequence ID" value="BDT99538.1"/>
    <property type="molecule type" value="Genomic_DNA"/>
</dbReference>
<dbReference type="RefSeq" id="WP_281879691.1">
    <property type="nucleotide sequence ID" value="NZ_AP026976.1"/>
</dbReference>
<protein>
    <submittedName>
        <fullName evidence="3">PPOX class F420-dependent enzyme</fullName>
    </submittedName>
</protein>
<dbReference type="InterPro" id="IPR002347">
    <property type="entry name" value="SDR_fam"/>
</dbReference>
<dbReference type="InterPro" id="IPR019920">
    <property type="entry name" value="F420-binding_dom_put"/>
</dbReference>
<dbReference type="PANTHER" id="PTHR47534:SF3">
    <property type="entry name" value="ALCOHOL DEHYDROGENASE-LIKE C-TERMINAL DOMAIN-CONTAINING PROTEIN"/>
    <property type="match status" value="1"/>
</dbReference>
<evidence type="ECO:0000313" key="4">
    <source>
        <dbReference type="Proteomes" id="UP001317870"/>
    </source>
</evidence>
<dbReference type="InterPro" id="IPR036291">
    <property type="entry name" value="NAD(P)-bd_dom_sf"/>
</dbReference>
<dbReference type="InterPro" id="IPR011576">
    <property type="entry name" value="Pyridox_Oxase_N"/>
</dbReference>
<dbReference type="Proteomes" id="UP001317870">
    <property type="component" value="Chromosome"/>
</dbReference>
<dbReference type="Pfam" id="PF01243">
    <property type="entry name" value="PNPOx_N"/>
    <property type="match status" value="1"/>
</dbReference>
<dbReference type="NCBIfam" id="TIGR03618">
    <property type="entry name" value="Rv1155_F420"/>
    <property type="match status" value="1"/>
</dbReference>
<dbReference type="Gene3D" id="3.40.50.720">
    <property type="entry name" value="NAD(P)-binding Rossmann-like Domain"/>
    <property type="match status" value="1"/>
</dbReference>
<dbReference type="Gene3D" id="2.30.110.10">
    <property type="entry name" value="Electron Transport, Fmn-binding Protein, Chain A"/>
    <property type="match status" value="1"/>
</dbReference>
<evidence type="ECO:0000313" key="3">
    <source>
        <dbReference type="EMBL" id="BDT99538.1"/>
    </source>
</evidence>
<organism evidence="3 4">
    <name type="scientific">Nocardia sputorum</name>
    <dbReference type="NCBI Taxonomy" id="2984338"/>
    <lineage>
        <taxon>Bacteria</taxon>
        <taxon>Bacillati</taxon>
        <taxon>Actinomycetota</taxon>
        <taxon>Actinomycetes</taxon>
        <taxon>Mycobacteriales</taxon>
        <taxon>Nocardiaceae</taxon>
        <taxon>Nocardia</taxon>
    </lineage>
</organism>
<gene>
    <name evidence="3" type="ORF">IFM12276_25670</name>
</gene>
<dbReference type="SUPFAM" id="SSF50475">
    <property type="entry name" value="FMN-binding split barrel"/>
    <property type="match status" value="1"/>
</dbReference>
<reference evidence="3 4" key="1">
    <citation type="submission" date="2022-11" db="EMBL/GenBank/DDBJ databases">
        <title>Genome Sequencing of Nocardia sp. ON39_IFM12276 and assembly.</title>
        <authorList>
            <person name="Shimojima M."/>
            <person name="Toyokawa M."/>
            <person name="Uesaka K."/>
        </authorList>
    </citation>
    <scope>NUCLEOTIDE SEQUENCE [LARGE SCALE GENOMIC DNA]</scope>
    <source>
        <strain evidence="3 4">IFM 12276</strain>
    </source>
</reference>
<name>A0ABM8CX06_9NOCA</name>
<dbReference type="PANTHER" id="PTHR47534">
    <property type="entry name" value="YALI0E05731P"/>
    <property type="match status" value="1"/>
</dbReference>
<accession>A0ABM8CX06</accession>
<dbReference type="SUPFAM" id="SSF51735">
    <property type="entry name" value="NAD(P)-binding Rossmann-fold domains"/>
    <property type="match status" value="1"/>
</dbReference>
<dbReference type="Pfam" id="PF00106">
    <property type="entry name" value="adh_short"/>
    <property type="match status" value="1"/>
</dbReference>
<proteinExistence type="predicted"/>
<evidence type="ECO:0000259" key="2">
    <source>
        <dbReference type="Pfam" id="PF01243"/>
    </source>
</evidence>
<feature type="domain" description="Pyridoxamine 5'-phosphate oxidase N-terminal" evidence="2">
    <location>
        <begin position="285"/>
        <end position="411"/>
    </location>
</feature>
<evidence type="ECO:0000256" key="1">
    <source>
        <dbReference type="ARBA" id="ARBA00023002"/>
    </source>
</evidence>
<dbReference type="InterPro" id="IPR012349">
    <property type="entry name" value="Split_barrel_FMN-bd"/>
</dbReference>
<keyword evidence="4" id="KW-1185">Reference proteome</keyword>
<dbReference type="InterPro" id="IPR052228">
    <property type="entry name" value="Sec_Metab_Biosynth_Oxidored"/>
</dbReference>
<sequence>MKHVVVAGGTDGIGRAVALERLAEGDSVVVIGRDARKGEGFLAAAEALGAVDRAHFVPADLSSIEATRRAIDAVRARFATVDALVLCARHYRSDRLATDEGFEYTFALFYLSRFVLSYELVDLLNAAERPIVVNVAGPGSGTGEIRWDDLQHEREYHGMHALAQGGQLNDLLGIEFARRPVSARVRYVLVHPGVVDTALSGDYDAETTARIEALRRTARPIDEAIRPILDVLDDPPADPLTALAQGRPLDVHGPAFDAAAAARLYSETTKLLGRLQSAASGVSPARLRQVLDAPVFGVVGTIQPDGSPHQSVVWILRDGDDVLFAVGAGSRKERNLRRDARVSVLVNPPEQPYTYAAIHGTATLSAEGGLELRDRLARKYTGMTYLEHNPEAAATYGDTPMLVVRVTPDRVVGRL</sequence>
<keyword evidence="1" id="KW-0560">Oxidoreductase</keyword>